<dbReference type="PANTHER" id="PTHR43640:SF1">
    <property type="entry name" value="THIOREDOXIN-DEPENDENT PEROXIREDOXIN"/>
    <property type="match status" value="1"/>
</dbReference>
<dbReference type="CDD" id="cd02969">
    <property type="entry name" value="PRX_like1"/>
    <property type="match status" value="1"/>
</dbReference>
<dbReference type="GO" id="GO:0016491">
    <property type="term" value="F:oxidoreductase activity"/>
    <property type="evidence" value="ECO:0007669"/>
    <property type="project" value="InterPro"/>
</dbReference>
<reference evidence="2" key="1">
    <citation type="journal article" date="2014" name="Genome Biol. Evol.">
        <title>Pangenome evidence for extensive interdomain horizontal transfer affecting lineage core and shell genes in uncultured planktonic thaumarchaeota and euryarchaeota.</title>
        <authorList>
            <person name="Deschamps P."/>
            <person name="Zivanovic Y."/>
            <person name="Moreira D."/>
            <person name="Rodriguez-Valera F."/>
            <person name="Lopez-Garcia P."/>
        </authorList>
    </citation>
    <scope>NUCLEOTIDE SEQUENCE</scope>
</reference>
<dbReference type="SUPFAM" id="SSF52833">
    <property type="entry name" value="Thioredoxin-like"/>
    <property type="match status" value="1"/>
</dbReference>
<keyword evidence="2" id="KW-0413">Isomerase</keyword>
<accession>A0A075H045</accession>
<feature type="domain" description="Thioredoxin" evidence="1">
    <location>
        <begin position="29"/>
        <end position="178"/>
    </location>
</feature>
<sequence>MLSFGISVILLFVIEIDFFMAKMESVISLKTGDNAPEFNLKGIDDQMHSLNDYSKKGLLVIFMCNHCPFVKAKIEAIKELHDKFKDDISIVGINSNDSVKYPDDDFDSMKAVAKEKGLEIDYLVDETQEIAKKYGAVCTPDPFLFDSEKKLIFHGRIDDAMNPEAEVSEKVMINNIQKFLEGQKIEKDFDPSIGCSIKWKEQQT</sequence>
<dbReference type="PANTHER" id="PTHR43640">
    <property type="entry name" value="OS07G0260300 PROTEIN"/>
    <property type="match status" value="1"/>
</dbReference>
<dbReference type="GO" id="GO:0016209">
    <property type="term" value="F:antioxidant activity"/>
    <property type="evidence" value="ECO:0007669"/>
    <property type="project" value="InterPro"/>
</dbReference>
<dbReference type="GO" id="GO:0016853">
    <property type="term" value="F:isomerase activity"/>
    <property type="evidence" value="ECO:0007669"/>
    <property type="project" value="UniProtKB-KW"/>
</dbReference>
<dbReference type="Gene3D" id="3.40.30.10">
    <property type="entry name" value="Glutaredoxin"/>
    <property type="match status" value="1"/>
</dbReference>
<protein>
    <submittedName>
        <fullName evidence="2">Thiol-disulfide isomerase</fullName>
    </submittedName>
</protein>
<dbReference type="InterPro" id="IPR000866">
    <property type="entry name" value="AhpC/TSA"/>
</dbReference>
<dbReference type="Pfam" id="PF00578">
    <property type="entry name" value="AhpC-TSA"/>
    <property type="match status" value="1"/>
</dbReference>
<evidence type="ECO:0000259" key="1">
    <source>
        <dbReference type="PROSITE" id="PS51352"/>
    </source>
</evidence>
<dbReference type="PROSITE" id="PS51352">
    <property type="entry name" value="THIOREDOXIN_2"/>
    <property type="match status" value="1"/>
</dbReference>
<dbReference type="EMBL" id="KF900815">
    <property type="protein sequence ID" value="AIF07907.1"/>
    <property type="molecule type" value="Genomic_DNA"/>
</dbReference>
<name>A0A075H045_9ARCH</name>
<proteinExistence type="predicted"/>
<evidence type="ECO:0000313" key="2">
    <source>
        <dbReference type="EMBL" id="AIF07907.1"/>
    </source>
</evidence>
<dbReference type="InterPro" id="IPR013766">
    <property type="entry name" value="Thioredoxin_domain"/>
</dbReference>
<dbReference type="InterPro" id="IPR047262">
    <property type="entry name" value="PRX-like1"/>
</dbReference>
<dbReference type="AlphaFoldDB" id="A0A075H045"/>
<dbReference type="InterPro" id="IPR036249">
    <property type="entry name" value="Thioredoxin-like_sf"/>
</dbReference>
<organism evidence="2">
    <name type="scientific">uncultured marine thaumarchaeote KM3_25_D06</name>
    <dbReference type="NCBI Taxonomy" id="1456104"/>
    <lineage>
        <taxon>Archaea</taxon>
        <taxon>Nitrososphaerota</taxon>
        <taxon>environmental samples</taxon>
    </lineage>
</organism>